<keyword evidence="3 5" id="KW-1133">Transmembrane helix</keyword>
<dbReference type="Pfam" id="PF04140">
    <property type="entry name" value="ICMT"/>
    <property type="match status" value="1"/>
</dbReference>
<organism evidence="6 7">
    <name type="scientific">Roseibium aestuarii</name>
    <dbReference type="NCBI Taxonomy" id="2600299"/>
    <lineage>
        <taxon>Bacteria</taxon>
        <taxon>Pseudomonadati</taxon>
        <taxon>Pseudomonadota</taxon>
        <taxon>Alphaproteobacteria</taxon>
        <taxon>Hyphomicrobiales</taxon>
        <taxon>Stappiaceae</taxon>
        <taxon>Roseibium</taxon>
    </lineage>
</organism>
<dbReference type="EMBL" id="JBHUFA010000001">
    <property type="protein sequence ID" value="MFD1695039.1"/>
    <property type="molecule type" value="Genomic_DNA"/>
</dbReference>
<sequence>MPTPLLLFIALAVILRFAALRVSLRNEARMKRDGAVEFHARTSAVLAAVHIAYYLCAIGEAEVTGAAVSGLSIAGMVLWALSMLALGWVMRVLGRFWTVKIIVARDHHLVTNALFRRLRHPNYILNLLPEMIGLALALSAWWTLAVGLPVYLAVLALRIRQEEAIMRGHFPDY</sequence>
<dbReference type="PANTHER" id="PTHR43847:SF1">
    <property type="entry name" value="BLL3993 PROTEIN"/>
    <property type="match status" value="1"/>
</dbReference>
<evidence type="ECO:0000313" key="7">
    <source>
        <dbReference type="Proteomes" id="UP001597327"/>
    </source>
</evidence>
<evidence type="ECO:0000256" key="2">
    <source>
        <dbReference type="ARBA" id="ARBA00022692"/>
    </source>
</evidence>
<evidence type="ECO:0000256" key="4">
    <source>
        <dbReference type="ARBA" id="ARBA00023136"/>
    </source>
</evidence>
<dbReference type="Proteomes" id="UP001597327">
    <property type="component" value="Unassembled WGS sequence"/>
</dbReference>
<reference evidence="7" key="1">
    <citation type="journal article" date="2019" name="Int. J. Syst. Evol. Microbiol.">
        <title>The Global Catalogue of Microorganisms (GCM) 10K type strain sequencing project: providing services to taxonomists for standard genome sequencing and annotation.</title>
        <authorList>
            <consortium name="The Broad Institute Genomics Platform"/>
            <consortium name="The Broad Institute Genome Sequencing Center for Infectious Disease"/>
            <person name="Wu L."/>
            <person name="Ma J."/>
        </authorList>
    </citation>
    <scope>NUCLEOTIDE SEQUENCE [LARGE SCALE GENOMIC DNA]</scope>
    <source>
        <strain evidence="7">JCM 3369</strain>
    </source>
</reference>
<comment type="subcellular location">
    <subcellularLocation>
        <location evidence="1">Membrane</location>
        <topology evidence="1">Multi-pass membrane protein</topology>
    </subcellularLocation>
</comment>
<dbReference type="InterPro" id="IPR007269">
    <property type="entry name" value="ICMT_MeTrfase"/>
</dbReference>
<feature type="transmembrane region" description="Helical" evidence="5">
    <location>
        <begin position="131"/>
        <end position="157"/>
    </location>
</feature>
<dbReference type="InterPro" id="IPR052527">
    <property type="entry name" value="Metal_cation-efflux_comp"/>
</dbReference>
<keyword evidence="2 5" id="KW-0812">Transmembrane</keyword>
<gene>
    <name evidence="6" type="ORF">ACFSC7_05885</name>
</gene>
<proteinExistence type="predicted"/>
<evidence type="ECO:0000256" key="5">
    <source>
        <dbReference type="SAM" id="Phobius"/>
    </source>
</evidence>
<accession>A0ABW4JTS3</accession>
<dbReference type="RefSeq" id="WP_244304362.1">
    <property type="nucleotide sequence ID" value="NZ_JBHUFA010000001.1"/>
</dbReference>
<dbReference type="Gene3D" id="1.20.120.1630">
    <property type="match status" value="1"/>
</dbReference>
<protein>
    <submittedName>
        <fullName evidence="6">Isoprenylcysteine carboxylmethyltransferase family protein</fullName>
    </submittedName>
</protein>
<comment type="caution">
    <text evidence="6">The sequence shown here is derived from an EMBL/GenBank/DDBJ whole genome shotgun (WGS) entry which is preliminary data.</text>
</comment>
<evidence type="ECO:0000313" key="6">
    <source>
        <dbReference type="EMBL" id="MFD1695039.1"/>
    </source>
</evidence>
<keyword evidence="7" id="KW-1185">Reference proteome</keyword>
<evidence type="ECO:0000256" key="3">
    <source>
        <dbReference type="ARBA" id="ARBA00022989"/>
    </source>
</evidence>
<name>A0ABW4JTS3_9HYPH</name>
<evidence type="ECO:0000256" key="1">
    <source>
        <dbReference type="ARBA" id="ARBA00004141"/>
    </source>
</evidence>
<feature type="transmembrane region" description="Helical" evidence="5">
    <location>
        <begin position="68"/>
        <end position="90"/>
    </location>
</feature>
<keyword evidence="4 5" id="KW-0472">Membrane</keyword>
<dbReference type="PANTHER" id="PTHR43847">
    <property type="entry name" value="BLL3993 PROTEIN"/>
    <property type="match status" value="1"/>
</dbReference>